<evidence type="ECO:0000313" key="1">
    <source>
        <dbReference type="EMBL" id="KAA8905654.1"/>
    </source>
</evidence>
<dbReference type="Proteomes" id="UP000761534">
    <property type="component" value="Unassembled WGS sequence"/>
</dbReference>
<organism evidence="1 2">
    <name type="scientific">Trichomonascus ciferrii</name>
    <dbReference type="NCBI Taxonomy" id="44093"/>
    <lineage>
        <taxon>Eukaryota</taxon>
        <taxon>Fungi</taxon>
        <taxon>Dikarya</taxon>
        <taxon>Ascomycota</taxon>
        <taxon>Saccharomycotina</taxon>
        <taxon>Dipodascomycetes</taxon>
        <taxon>Dipodascales</taxon>
        <taxon>Trichomonascaceae</taxon>
        <taxon>Trichomonascus</taxon>
        <taxon>Trichomonascus ciferrii complex</taxon>
    </lineage>
</organism>
<comment type="caution">
    <text evidence="1">The sequence shown here is derived from an EMBL/GenBank/DDBJ whole genome shotgun (WGS) entry which is preliminary data.</text>
</comment>
<name>A0A642UUT8_9ASCO</name>
<dbReference type="EMBL" id="SWFS01000411">
    <property type="protein sequence ID" value="KAA8905654.1"/>
    <property type="molecule type" value="Genomic_DNA"/>
</dbReference>
<dbReference type="VEuPathDB" id="FungiDB:TRICI_005260"/>
<dbReference type="AlphaFoldDB" id="A0A642UUT8"/>
<keyword evidence="2" id="KW-1185">Reference proteome</keyword>
<reference evidence="1" key="1">
    <citation type="journal article" date="2019" name="G3 (Bethesda)">
        <title>Genome Assemblies of Two Rare Opportunistic Yeast Pathogens: Diutina rugosa (syn. Candida rugosa) and Trichomonascus ciferrii (syn. Candida ciferrii).</title>
        <authorList>
            <person name="Mixao V."/>
            <person name="Saus E."/>
            <person name="Hansen A.P."/>
            <person name="Lass-Florl C."/>
            <person name="Gabaldon T."/>
        </authorList>
    </citation>
    <scope>NUCLEOTIDE SEQUENCE</scope>
    <source>
        <strain evidence="1">CBS 4856</strain>
    </source>
</reference>
<accession>A0A642UUT8</accession>
<proteinExistence type="predicted"/>
<protein>
    <submittedName>
        <fullName evidence="1">Uncharacterized protein</fullName>
    </submittedName>
</protein>
<evidence type="ECO:0000313" key="2">
    <source>
        <dbReference type="Proteomes" id="UP000761534"/>
    </source>
</evidence>
<sequence>MINYDEDLSERSVALDQGCSELSLADKLCRDNRNPDVDHPGFDAGIYGEAETEQNTVTVDYEKVTDIRSAIEDAVKTKYADDEDVILAIVNYPISEKENLDAVLQNQNVRLPSYVSVKDQKLNYFIAMSQTPGHIGLVKNIMGMLDLKLGGGSDYIVQAERSTLYDCSVVSDVGVSSFFKMWYYNNTTEAYKCDCSPVVVEFAWTQSMADVKRKVELLHQQNKFQCEQTVALCPNLDSLTLKVQVLDFTVQSLIWVAREKSHLFGFVDSLAFYKCLRYKISEQIDLTESFIALLVSMKG</sequence>
<gene>
    <name evidence="1" type="ORF">TRICI_005260</name>
</gene>